<protein>
    <submittedName>
        <fullName evidence="1">Uncharacterized protein</fullName>
    </submittedName>
</protein>
<keyword evidence="2" id="KW-1185">Reference proteome</keyword>
<proteinExistence type="predicted"/>
<sequence>MTGLPFYNHNFTMKHVFSVFFFAFTSHNPSSSSSFRDLHILRPAVRGDLKFSGGFLPTQISFIGRKCFMT</sequence>
<dbReference type="InParanoid" id="B9S6F9"/>
<reference evidence="2" key="1">
    <citation type="journal article" date="2010" name="Nat. Biotechnol.">
        <title>Draft genome sequence of the oilseed species Ricinus communis.</title>
        <authorList>
            <person name="Chan A.P."/>
            <person name="Crabtree J."/>
            <person name="Zhao Q."/>
            <person name="Lorenzi H."/>
            <person name="Orvis J."/>
            <person name="Puiu D."/>
            <person name="Melake-Berhan A."/>
            <person name="Jones K.M."/>
            <person name="Redman J."/>
            <person name="Chen G."/>
            <person name="Cahoon E.B."/>
            <person name="Gedil M."/>
            <person name="Stanke M."/>
            <person name="Haas B.J."/>
            <person name="Wortman J.R."/>
            <person name="Fraser-Liggett C.M."/>
            <person name="Ravel J."/>
            <person name="Rabinowicz P.D."/>
        </authorList>
    </citation>
    <scope>NUCLEOTIDE SEQUENCE [LARGE SCALE GENOMIC DNA]</scope>
    <source>
        <strain evidence="2">cv. Hale</strain>
    </source>
</reference>
<accession>B9S6F9</accession>
<evidence type="ECO:0000313" key="1">
    <source>
        <dbReference type="EMBL" id="EEF40849.1"/>
    </source>
</evidence>
<dbReference type="AlphaFoldDB" id="B9S6F9"/>
<evidence type="ECO:0000313" key="2">
    <source>
        <dbReference type="Proteomes" id="UP000008311"/>
    </source>
</evidence>
<name>B9S6F9_RICCO</name>
<gene>
    <name evidence="1" type="ORF">RCOM_0536150</name>
</gene>
<dbReference type="Proteomes" id="UP000008311">
    <property type="component" value="Unassembled WGS sequence"/>
</dbReference>
<organism evidence="1 2">
    <name type="scientific">Ricinus communis</name>
    <name type="common">Castor bean</name>
    <dbReference type="NCBI Taxonomy" id="3988"/>
    <lineage>
        <taxon>Eukaryota</taxon>
        <taxon>Viridiplantae</taxon>
        <taxon>Streptophyta</taxon>
        <taxon>Embryophyta</taxon>
        <taxon>Tracheophyta</taxon>
        <taxon>Spermatophyta</taxon>
        <taxon>Magnoliopsida</taxon>
        <taxon>eudicotyledons</taxon>
        <taxon>Gunneridae</taxon>
        <taxon>Pentapetalae</taxon>
        <taxon>rosids</taxon>
        <taxon>fabids</taxon>
        <taxon>Malpighiales</taxon>
        <taxon>Euphorbiaceae</taxon>
        <taxon>Acalyphoideae</taxon>
        <taxon>Acalypheae</taxon>
        <taxon>Ricinus</taxon>
    </lineage>
</organism>
<dbReference type="EMBL" id="EQ973879">
    <property type="protein sequence ID" value="EEF40849.1"/>
    <property type="molecule type" value="Genomic_DNA"/>
</dbReference>